<comment type="caution">
    <text evidence="2">The sequence shown here is derived from an EMBL/GenBank/DDBJ whole genome shotgun (WGS) entry which is preliminary data.</text>
</comment>
<proteinExistence type="predicted"/>
<dbReference type="RefSeq" id="WP_209993658.1">
    <property type="nucleotide sequence ID" value="NZ_JBHSVQ010000001.1"/>
</dbReference>
<keyword evidence="1" id="KW-0812">Transmembrane</keyword>
<protein>
    <submittedName>
        <fullName evidence="2">Uncharacterized protein</fullName>
    </submittedName>
</protein>
<evidence type="ECO:0000256" key="1">
    <source>
        <dbReference type="SAM" id="Phobius"/>
    </source>
</evidence>
<keyword evidence="1" id="KW-1133">Transmembrane helix</keyword>
<keyword evidence="3" id="KW-1185">Reference proteome</keyword>
<sequence length="216" mass="24951">MKRFRWSIAVYFALFVFVLFVLFNDYSPILIVVGAVVACIIALIAQFYYPAILEKRVDRVESFLRSQKNNPALYIQYVLANRLDDESRTVMEKLMSKHKQAAVQATFKAAYGLYRNDMAAVREAVPHIRHADYRRYYEMVLLLEEGESVQAREHLESIKKQWMRSALLAEIELKAGNSETAITHAREAVSASRGVQRYVLHKEYERTLPQALEAVS</sequence>
<organism evidence="2 3">
    <name type="scientific">Paenibacillus rhizoplanae</name>
    <dbReference type="NCBI Taxonomy" id="1917181"/>
    <lineage>
        <taxon>Bacteria</taxon>
        <taxon>Bacillati</taxon>
        <taxon>Bacillota</taxon>
        <taxon>Bacilli</taxon>
        <taxon>Bacillales</taxon>
        <taxon>Paenibacillaceae</taxon>
        <taxon>Paenibacillus</taxon>
    </lineage>
</organism>
<evidence type="ECO:0000313" key="2">
    <source>
        <dbReference type="EMBL" id="MFD2413370.1"/>
    </source>
</evidence>
<dbReference type="EMBL" id="JBHUKY010000064">
    <property type="protein sequence ID" value="MFD2413370.1"/>
    <property type="molecule type" value="Genomic_DNA"/>
</dbReference>
<reference evidence="3" key="1">
    <citation type="journal article" date="2019" name="Int. J. Syst. Evol. Microbiol.">
        <title>The Global Catalogue of Microorganisms (GCM) 10K type strain sequencing project: providing services to taxonomists for standard genome sequencing and annotation.</title>
        <authorList>
            <consortium name="The Broad Institute Genomics Platform"/>
            <consortium name="The Broad Institute Genome Sequencing Center for Infectious Disease"/>
            <person name="Wu L."/>
            <person name="Ma J."/>
        </authorList>
    </citation>
    <scope>NUCLEOTIDE SEQUENCE [LARGE SCALE GENOMIC DNA]</scope>
    <source>
        <strain evidence="3">CCM 8725</strain>
    </source>
</reference>
<gene>
    <name evidence="2" type="ORF">ACFSX3_26145</name>
</gene>
<feature type="transmembrane region" description="Helical" evidence="1">
    <location>
        <begin position="7"/>
        <end position="23"/>
    </location>
</feature>
<keyword evidence="1" id="KW-0472">Membrane</keyword>
<evidence type="ECO:0000313" key="3">
    <source>
        <dbReference type="Proteomes" id="UP001597448"/>
    </source>
</evidence>
<dbReference type="Proteomes" id="UP001597448">
    <property type="component" value="Unassembled WGS sequence"/>
</dbReference>
<accession>A0ABW5FEC2</accession>
<feature type="transmembrane region" description="Helical" evidence="1">
    <location>
        <begin position="29"/>
        <end position="49"/>
    </location>
</feature>
<name>A0ABW5FEC2_9BACL</name>